<proteinExistence type="predicted"/>
<keyword evidence="2" id="KW-1185">Reference proteome</keyword>
<dbReference type="OrthoDB" id="9959146at2"/>
<sequence length="60" mass="6817">MIPVMQDDQAAALVRWQVECSLRRAYDLTLAHPTEAASDDRFGHLLDLIRKRQSLGPRPS</sequence>
<name>A0A285CJ64_9RHOB</name>
<evidence type="ECO:0000313" key="1">
    <source>
        <dbReference type="EMBL" id="SNX67637.1"/>
    </source>
</evidence>
<gene>
    <name evidence="1" type="ORF">SAMN05878503_101274</name>
</gene>
<protein>
    <submittedName>
        <fullName evidence="1">Uncharacterized protein</fullName>
    </submittedName>
</protein>
<evidence type="ECO:0000313" key="2">
    <source>
        <dbReference type="Proteomes" id="UP000219467"/>
    </source>
</evidence>
<accession>A0A285CJ64</accession>
<reference evidence="2" key="1">
    <citation type="submission" date="2017-08" db="EMBL/GenBank/DDBJ databases">
        <authorList>
            <person name="Varghese N."/>
            <person name="Submissions S."/>
        </authorList>
    </citation>
    <scope>NUCLEOTIDE SEQUENCE [LARGE SCALE GENOMIC DNA]</scope>
    <source>
        <strain evidence="2">JA234</strain>
    </source>
</reference>
<dbReference type="Proteomes" id="UP000219467">
    <property type="component" value="Unassembled WGS sequence"/>
</dbReference>
<organism evidence="1 2">
    <name type="scientific">Cereibacter ovatus</name>
    <dbReference type="NCBI Taxonomy" id="439529"/>
    <lineage>
        <taxon>Bacteria</taxon>
        <taxon>Pseudomonadati</taxon>
        <taxon>Pseudomonadota</taxon>
        <taxon>Alphaproteobacteria</taxon>
        <taxon>Rhodobacterales</taxon>
        <taxon>Paracoccaceae</taxon>
        <taxon>Cereibacter</taxon>
    </lineage>
</organism>
<dbReference type="EMBL" id="OAOQ01000001">
    <property type="protein sequence ID" value="SNX67637.1"/>
    <property type="molecule type" value="Genomic_DNA"/>
</dbReference>
<dbReference type="AlphaFoldDB" id="A0A285CJ64"/>